<keyword evidence="6 12" id="KW-0698">rRNA processing</keyword>
<keyword evidence="9 12" id="KW-0949">S-adenosyl-L-methionine</keyword>
<evidence type="ECO:0000256" key="6">
    <source>
        <dbReference type="ARBA" id="ARBA00022552"/>
    </source>
</evidence>
<dbReference type="PANTHER" id="PTHR30027">
    <property type="entry name" value="RIBOSOMAL RNA SMALL SUBUNIT METHYLTRANSFERASE E"/>
    <property type="match status" value="1"/>
</dbReference>
<dbReference type="Pfam" id="PF04452">
    <property type="entry name" value="Methyltrans_RNA"/>
    <property type="match status" value="1"/>
</dbReference>
<name>A0A931HUA8_9BACI</name>
<gene>
    <name evidence="15" type="ORF">H0267_06805</name>
</gene>
<evidence type="ECO:0000313" key="16">
    <source>
        <dbReference type="Proteomes" id="UP000614490"/>
    </source>
</evidence>
<feature type="domain" description="Ribosomal RNA small subunit methyltransferase E methyltransferase" evidence="13">
    <location>
        <begin position="73"/>
        <end position="242"/>
    </location>
</feature>
<comment type="caution">
    <text evidence="15">The sequence shown here is derived from an EMBL/GenBank/DDBJ whole genome shotgun (WGS) entry which is preliminary data.</text>
</comment>
<dbReference type="InterPro" id="IPR046886">
    <property type="entry name" value="RsmE_MTase_dom"/>
</dbReference>
<dbReference type="InterPro" id="IPR029028">
    <property type="entry name" value="Alpha/beta_knot_MTases"/>
</dbReference>
<dbReference type="CDD" id="cd18084">
    <property type="entry name" value="RsmE-like"/>
    <property type="match status" value="1"/>
</dbReference>
<evidence type="ECO:0000256" key="3">
    <source>
        <dbReference type="ARBA" id="ARBA00012328"/>
    </source>
</evidence>
<comment type="subcellular location">
    <subcellularLocation>
        <location evidence="1 12">Cytoplasm</location>
    </subcellularLocation>
</comment>
<feature type="domain" description="Ribosomal RNA small subunit methyltransferase E PUA-like" evidence="14">
    <location>
        <begin position="18"/>
        <end position="64"/>
    </location>
</feature>
<dbReference type="NCBIfam" id="NF008691">
    <property type="entry name" value="PRK11713.1-4"/>
    <property type="match status" value="1"/>
</dbReference>
<dbReference type="InterPro" id="IPR029026">
    <property type="entry name" value="tRNA_m1G_MTases_N"/>
</dbReference>
<dbReference type="SUPFAM" id="SSF88697">
    <property type="entry name" value="PUA domain-like"/>
    <property type="match status" value="1"/>
</dbReference>
<evidence type="ECO:0000256" key="1">
    <source>
        <dbReference type="ARBA" id="ARBA00004496"/>
    </source>
</evidence>
<evidence type="ECO:0000256" key="8">
    <source>
        <dbReference type="ARBA" id="ARBA00022679"/>
    </source>
</evidence>
<reference evidence="15 16" key="1">
    <citation type="journal article" date="2005" name="Int. J. Syst. Evol. Microbiol.">
        <title>Halobacillus yeomjeoni sp. nov., isolated from a marine solar saltern in Korea.</title>
        <authorList>
            <person name="Yoon J.H."/>
            <person name="Kang S.J."/>
            <person name="Lee C.H."/>
            <person name="Oh H.W."/>
            <person name="Oh T.K."/>
        </authorList>
    </citation>
    <scope>NUCLEOTIDE SEQUENCE [LARGE SCALE GENOMIC DNA]</scope>
    <source>
        <strain evidence="15 16">KCTC 3957</strain>
    </source>
</reference>
<evidence type="ECO:0000259" key="14">
    <source>
        <dbReference type="Pfam" id="PF20260"/>
    </source>
</evidence>
<dbReference type="RefSeq" id="WP_197316503.1">
    <property type="nucleotide sequence ID" value="NZ_JADZSC010000001.1"/>
</dbReference>
<organism evidence="15 16">
    <name type="scientific">Halobacillus yeomjeoni</name>
    <dbReference type="NCBI Taxonomy" id="311194"/>
    <lineage>
        <taxon>Bacteria</taxon>
        <taxon>Bacillati</taxon>
        <taxon>Bacillota</taxon>
        <taxon>Bacilli</taxon>
        <taxon>Bacillales</taxon>
        <taxon>Bacillaceae</taxon>
        <taxon>Halobacillus</taxon>
    </lineage>
</organism>
<dbReference type="GO" id="GO:0070475">
    <property type="term" value="P:rRNA base methylation"/>
    <property type="evidence" value="ECO:0007669"/>
    <property type="project" value="TreeGrafter"/>
</dbReference>
<evidence type="ECO:0000313" key="15">
    <source>
        <dbReference type="EMBL" id="MBH0229922.1"/>
    </source>
</evidence>
<dbReference type="EC" id="2.1.1.193" evidence="3 12"/>
<sequence length="251" mass="28861">MQRYFIELDNWKENSILITGDDVHHIARVMRMTEGDELVCVHPSMGAAVCEIKEIRGDQVRCEIVEWEHEDREMPVKVTIVQSLGKGDKMEQVVQKGTELGANQFISFQAKRSVVKWDEKKASKKLQRLEKIAKEASEQSERSHIPQVQHASSLQEILETAQDYTLCLIAYEDEARQNSCQTLARELRQVRDGDEILIIFGPEGGFADEEVEELKNHNFSPVRLGPRILRMETAPLYFLSSLSYQLEEMPE</sequence>
<evidence type="ECO:0000256" key="2">
    <source>
        <dbReference type="ARBA" id="ARBA00005528"/>
    </source>
</evidence>
<accession>A0A931HUA8</accession>
<dbReference type="Pfam" id="PF20260">
    <property type="entry name" value="PUA_4"/>
    <property type="match status" value="1"/>
</dbReference>
<dbReference type="Gene3D" id="3.40.1280.10">
    <property type="match status" value="1"/>
</dbReference>
<evidence type="ECO:0000256" key="4">
    <source>
        <dbReference type="ARBA" id="ARBA00013673"/>
    </source>
</evidence>
<proteinExistence type="inferred from homology"/>
<evidence type="ECO:0000256" key="5">
    <source>
        <dbReference type="ARBA" id="ARBA00022490"/>
    </source>
</evidence>
<dbReference type="Gene3D" id="2.40.240.20">
    <property type="entry name" value="Hypothetical PUA domain-like, domain 1"/>
    <property type="match status" value="1"/>
</dbReference>
<keyword evidence="8 12" id="KW-0808">Transferase</keyword>
<protein>
    <recommendedName>
        <fullName evidence="4 12">Ribosomal RNA small subunit methyltransferase E</fullName>
        <ecNumber evidence="3 12">2.1.1.193</ecNumber>
    </recommendedName>
</protein>
<keyword evidence="7 12" id="KW-0489">Methyltransferase</keyword>
<keyword evidence="5 12" id="KW-0963">Cytoplasm</keyword>
<dbReference type="PANTHER" id="PTHR30027:SF3">
    <property type="entry name" value="16S RRNA (URACIL(1498)-N(3))-METHYLTRANSFERASE"/>
    <property type="match status" value="1"/>
</dbReference>
<keyword evidence="16" id="KW-1185">Reference proteome</keyword>
<dbReference type="InterPro" id="IPR046887">
    <property type="entry name" value="RsmE_PUA-like"/>
</dbReference>
<dbReference type="PIRSF" id="PIRSF015601">
    <property type="entry name" value="MTase_slr0722"/>
    <property type="match status" value="1"/>
</dbReference>
<evidence type="ECO:0000256" key="11">
    <source>
        <dbReference type="ARBA" id="ARBA00047944"/>
    </source>
</evidence>
<dbReference type="InterPro" id="IPR015947">
    <property type="entry name" value="PUA-like_sf"/>
</dbReference>
<dbReference type="GO" id="GO:0070042">
    <property type="term" value="F:rRNA (uridine-N3-)-methyltransferase activity"/>
    <property type="evidence" value="ECO:0007669"/>
    <property type="project" value="TreeGrafter"/>
</dbReference>
<dbReference type="AlphaFoldDB" id="A0A931HUA8"/>
<dbReference type="InterPro" id="IPR006700">
    <property type="entry name" value="RsmE"/>
</dbReference>
<evidence type="ECO:0000256" key="10">
    <source>
        <dbReference type="ARBA" id="ARBA00025699"/>
    </source>
</evidence>
<evidence type="ECO:0000256" key="7">
    <source>
        <dbReference type="ARBA" id="ARBA00022603"/>
    </source>
</evidence>
<comment type="similarity">
    <text evidence="2 12">Belongs to the RNA methyltransferase RsmE family.</text>
</comment>
<dbReference type="SUPFAM" id="SSF75217">
    <property type="entry name" value="alpha/beta knot"/>
    <property type="match status" value="1"/>
</dbReference>
<dbReference type="NCBIfam" id="TIGR00046">
    <property type="entry name" value="RsmE family RNA methyltransferase"/>
    <property type="match status" value="1"/>
</dbReference>
<dbReference type="GO" id="GO:0005737">
    <property type="term" value="C:cytoplasm"/>
    <property type="evidence" value="ECO:0007669"/>
    <property type="project" value="UniProtKB-SubCell"/>
</dbReference>
<dbReference type="EMBL" id="JADZSC010000001">
    <property type="protein sequence ID" value="MBH0229922.1"/>
    <property type="molecule type" value="Genomic_DNA"/>
</dbReference>
<evidence type="ECO:0000256" key="12">
    <source>
        <dbReference type="PIRNR" id="PIRNR015601"/>
    </source>
</evidence>
<comment type="function">
    <text evidence="10 12">Specifically methylates the N3 position of the uracil ring of uridine 1498 (m3U1498) in 16S rRNA. Acts on the fully assembled 30S ribosomal subunit.</text>
</comment>
<comment type="catalytic activity">
    <reaction evidence="11 12">
        <text>uridine(1498) in 16S rRNA + S-adenosyl-L-methionine = N(3)-methyluridine(1498) in 16S rRNA + S-adenosyl-L-homocysteine + H(+)</text>
        <dbReference type="Rhea" id="RHEA:42920"/>
        <dbReference type="Rhea" id="RHEA-COMP:10283"/>
        <dbReference type="Rhea" id="RHEA-COMP:10284"/>
        <dbReference type="ChEBI" id="CHEBI:15378"/>
        <dbReference type="ChEBI" id="CHEBI:57856"/>
        <dbReference type="ChEBI" id="CHEBI:59789"/>
        <dbReference type="ChEBI" id="CHEBI:65315"/>
        <dbReference type="ChEBI" id="CHEBI:74502"/>
        <dbReference type="EC" id="2.1.1.193"/>
    </reaction>
</comment>
<evidence type="ECO:0000256" key="9">
    <source>
        <dbReference type="ARBA" id="ARBA00022691"/>
    </source>
</evidence>
<dbReference type="Proteomes" id="UP000614490">
    <property type="component" value="Unassembled WGS sequence"/>
</dbReference>
<evidence type="ECO:0000259" key="13">
    <source>
        <dbReference type="Pfam" id="PF04452"/>
    </source>
</evidence>